<dbReference type="SUPFAM" id="SSF55874">
    <property type="entry name" value="ATPase domain of HSP90 chaperone/DNA topoisomerase II/histidine kinase"/>
    <property type="match status" value="1"/>
</dbReference>
<dbReference type="SMART" id="SM00388">
    <property type="entry name" value="HisKA"/>
    <property type="match status" value="1"/>
</dbReference>
<dbReference type="PRINTS" id="PR00344">
    <property type="entry name" value="BCTRLSENSOR"/>
</dbReference>
<protein>
    <recommendedName>
        <fullName evidence="2">histidine kinase</fullName>
        <ecNumber evidence="2">2.7.13.3</ecNumber>
    </recommendedName>
</protein>
<keyword evidence="3" id="KW-0597">Phosphoprotein</keyword>
<feature type="transmembrane region" description="Helical" evidence="4">
    <location>
        <begin position="222"/>
        <end position="242"/>
    </location>
</feature>
<feature type="transmembrane region" description="Helical" evidence="4">
    <location>
        <begin position="380"/>
        <end position="399"/>
    </location>
</feature>
<keyword evidence="7" id="KW-0418">Kinase</keyword>
<dbReference type="Gene3D" id="3.30.565.10">
    <property type="entry name" value="Histidine kinase-like ATPase, C-terminal domain"/>
    <property type="match status" value="1"/>
</dbReference>
<evidence type="ECO:0000256" key="1">
    <source>
        <dbReference type="ARBA" id="ARBA00000085"/>
    </source>
</evidence>
<evidence type="ECO:0000256" key="2">
    <source>
        <dbReference type="ARBA" id="ARBA00012438"/>
    </source>
</evidence>
<dbReference type="EMBL" id="JAHESF010000059">
    <property type="protein sequence ID" value="MBT1701183.1"/>
    <property type="molecule type" value="Genomic_DNA"/>
</dbReference>
<dbReference type="PROSITE" id="PS50109">
    <property type="entry name" value="HIS_KIN"/>
    <property type="match status" value="1"/>
</dbReference>
<keyword evidence="4" id="KW-0812">Transmembrane</keyword>
<evidence type="ECO:0000256" key="4">
    <source>
        <dbReference type="SAM" id="Phobius"/>
    </source>
</evidence>
<evidence type="ECO:0000256" key="3">
    <source>
        <dbReference type="ARBA" id="ARBA00022553"/>
    </source>
</evidence>
<feature type="transmembrane region" description="Helical" evidence="4">
    <location>
        <begin position="348"/>
        <end position="368"/>
    </location>
</feature>
<name>A0AAP2GRH8_9BACT</name>
<dbReference type="InterPro" id="IPR005467">
    <property type="entry name" value="His_kinase_dom"/>
</dbReference>
<keyword evidence="4" id="KW-0472">Membrane</keyword>
<evidence type="ECO:0000259" key="6">
    <source>
        <dbReference type="PROSITE" id="PS50109"/>
    </source>
</evidence>
<dbReference type="InterPro" id="IPR004358">
    <property type="entry name" value="Sig_transdc_His_kin-like_C"/>
</dbReference>
<organism evidence="7 8">
    <name type="scientific">Chryseosolibacter histidini</name>
    <dbReference type="NCBI Taxonomy" id="2782349"/>
    <lineage>
        <taxon>Bacteria</taxon>
        <taxon>Pseudomonadati</taxon>
        <taxon>Bacteroidota</taxon>
        <taxon>Cytophagia</taxon>
        <taxon>Cytophagales</taxon>
        <taxon>Chryseotaleaceae</taxon>
        <taxon>Chryseosolibacter</taxon>
    </lineage>
</organism>
<dbReference type="SMART" id="SM00387">
    <property type="entry name" value="HATPase_c"/>
    <property type="match status" value="1"/>
</dbReference>
<feature type="transmembrane region" description="Helical" evidence="4">
    <location>
        <begin position="262"/>
        <end position="282"/>
    </location>
</feature>
<reference evidence="7 8" key="1">
    <citation type="submission" date="2021-05" db="EMBL/GenBank/DDBJ databases">
        <title>A Polyphasic approach of four new species of the genus Ohtaekwangia: Ohtaekwangia histidinii sp. nov., Ohtaekwangia cretensis sp. nov., Ohtaekwangia indiensis sp. nov., Ohtaekwangia reichenbachii sp. nov. from diverse environment.</title>
        <authorList>
            <person name="Octaviana S."/>
        </authorList>
    </citation>
    <scope>NUCLEOTIDE SEQUENCE [LARGE SCALE GENOMIC DNA]</scope>
    <source>
        <strain evidence="7 8">PWU4</strain>
    </source>
</reference>
<dbReference type="Pfam" id="PF00512">
    <property type="entry name" value="HisKA"/>
    <property type="match status" value="1"/>
</dbReference>
<dbReference type="InterPro" id="IPR036890">
    <property type="entry name" value="HATPase_C_sf"/>
</dbReference>
<dbReference type="Pfam" id="PF02518">
    <property type="entry name" value="HATPase_c"/>
    <property type="match status" value="1"/>
</dbReference>
<feature type="transmembrane region" description="Helical" evidence="4">
    <location>
        <begin position="319"/>
        <end position="336"/>
    </location>
</feature>
<gene>
    <name evidence="7" type="ORF">KK083_30105</name>
</gene>
<dbReference type="InterPro" id="IPR011623">
    <property type="entry name" value="7TMR_DISM_rcpt_extracell_dom1"/>
</dbReference>
<accession>A0AAP2GRH8</accession>
<feature type="signal peptide" evidence="5">
    <location>
        <begin position="1"/>
        <end position="19"/>
    </location>
</feature>
<dbReference type="GO" id="GO:0000155">
    <property type="term" value="F:phosphorelay sensor kinase activity"/>
    <property type="evidence" value="ECO:0007669"/>
    <property type="project" value="InterPro"/>
</dbReference>
<dbReference type="AlphaFoldDB" id="A0AAP2GRH8"/>
<dbReference type="RefSeq" id="WP_254169867.1">
    <property type="nucleotide sequence ID" value="NZ_JAHESF010000059.1"/>
</dbReference>
<dbReference type="InterPro" id="IPR008979">
    <property type="entry name" value="Galactose-bd-like_sf"/>
</dbReference>
<dbReference type="PANTHER" id="PTHR43547">
    <property type="entry name" value="TWO-COMPONENT HISTIDINE KINASE"/>
    <property type="match status" value="1"/>
</dbReference>
<proteinExistence type="predicted"/>
<keyword evidence="8" id="KW-1185">Reference proteome</keyword>
<dbReference type="SUPFAM" id="SSF47384">
    <property type="entry name" value="Homodimeric domain of signal transducing histidine kinase"/>
    <property type="match status" value="1"/>
</dbReference>
<dbReference type="Proteomes" id="UP001319200">
    <property type="component" value="Unassembled WGS sequence"/>
</dbReference>
<sequence>MIRYSICFILLATFARVAAEPAVKKGECLVVAETLSKNRIISLDGEWEFYWNRLLTPGDFSSGSIIPVYQHVPLSWNNYRMDGSKLSVRGYATYRLTIANPDQLNDLLIKIPGIATACTIWVNGTLYSSQGTVATASAQSRASRLHNFIKLPGTEIITLVIQASNHEYAIPGISHTVLLGHESDLMAKEKFENNFEMIEIGCLLIMIFYHLGLYLQLGRNASYLLLSGLCGIVLVRATTTYHSSQLLFRLFPSVDFSYIKKFEFGITYAALMLLPMFIQSLFREETPRWCVRVFQVSGALLMLLTLFTPPYIFGQALDVFHVLMTGAFFFVLWVLFKAMRRHRQGAWLIFVGLLVCSTLTEVEMLMISNVLPEGVFPFPNLMGIGVIFFLLFQSLALSVRFSRAFKDIEELSHTLEKRVEKRTEELSRANLVKDKLFSIISHDLRSPLNSLRGLLELTGRETISQKELQQLLPVIRQNLNGSLQLVDNLLNWAGSQMKGMSAKPDRIRLAPIVEENLALYKTIARNKNIRLVNQVSTGIEVMADPNMTKLIVRNLVSNGIKFTPAGGSVEVSASVNDDHTQICVADTGVGIPTEFRERLFEVDINRTTRGTNNEKGAGIGLLLCKEFVEKNGGTLWVESERQQGSKFKFTLKAAANA</sequence>
<evidence type="ECO:0000313" key="7">
    <source>
        <dbReference type="EMBL" id="MBT1701183.1"/>
    </source>
</evidence>
<dbReference type="InterPro" id="IPR003594">
    <property type="entry name" value="HATPase_dom"/>
</dbReference>
<dbReference type="EC" id="2.7.13.3" evidence="2"/>
<feature type="domain" description="Histidine kinase" evidence="6">
    <location>
        <begin position="439"/>
        <end position="655"/>
    </location>
</feature>
<keyword evidence="4" id="KW-1133">Transmembrane helix</keyword>
<dbReference type="CDD" id="cd00082">
    <property type="entry name" value="HisKA"/>
    <property type="match status" value="1"/>
</dbReference>
<dbReference type="Pfam" id="PF07695">
    <property type="entry name" value="7TMR-DISM_7TM"/>
    <property type="match status" value="1"/>
</dbReference>
<dbReference type="InterPro" id="IPR003661">
    <property type="entry name" value="HisK_dim/P_dom"/>
</dbReference>
<feature type="chain" id="PRO_5042963680" description="histidine kinase" evidence="5">
    <location>
        <begin position="20"/>
        <end position="657"/>
    </location>
</feature>
<dbReference type="Gene3D" id="2.60.120.260">
    <property type="entry name" value="Galactose-binding domain-like"/>
    <property type="match status" value="1"/>
</dbReference>
<comment type="caution">
    <text evidence="7">The sequence shown here is derived from an EMBL/GenBank/DDBJ whole genome shotgun (WGS) entry which is preliminary data.</text>
</comment>
<dbReference type="InterPro" id="IPR036097">
    <property type="entry name" value="HisK_dim/P_sf"/>
</dbReference>
<feature type="transmembrane region" description="Helical" evidence="4">
    <location>
        <begin position="289"/>
        <end position="313"/>
    </location>
</feature>
<dbReference type="PANTHER" id="PTHR43547:SF2">
    <property type="entry name" value="HYBRID SIGNAL TRANSDUCTION HISTIDINE KINASE C"/>
    <property type="match status" value="1"/>
</dbReference>
<dbReference type="Gene3D" id="1.10.287.130">
    <property type="match status" value="1"/>
</dbReference>
<feature type="transmembrane region" description="Helical" evidence="4">
    <location>
        <begin position="197"/>
        <end position="215"/>
    </location>
</feature>
<dbReference type="SUPFAM" id="SSF49785">
    <property type="entry name" value="Galactose-binding domain-like"/>
    <property type="match status" value="1"/>
</dbReference>
<evidence type="ECO:0000256" key="5">
    <source>
        <dbReference type="SAM" id="SignalP"/>
    </source>
</evidence>
<keyword evidence="7" id="KW-0808">Transferase</keyword>
<comment type="catalytic activity">
    <reaction evidence="1">
        <text>ATP + protein L-histidine = ADP + protein N-phospho-L-histidine.</text>
        <dbReference type="EC" id="2.7.13.3"/>
    </reaction>
</comment>
<evidence type="ECO:0000313" key="8">
    <source>
        <dbReference type="Proteomes" id="UP001319200"/>
    </source>
</evidence>
<keyword evidence="5" id="KW-0732">Signal</keyword>